<evidence type="ECO:0000256" key="1">
    <source>
        <dbReference type="ARBA" id="ARBA00004651"/>
    </source>
</evidence>
<keyword evidence="3 6" id="KW-0812">Transmembrane</keyword>
<evidence type="ECO:0000256" key="2">
    <source>
        <dbReference type="ARBA" id="ARBA00022448"/>
    </source>
</evidence>
<dbReference type="RefSeq" id="WP_208905834.1">
    <property type="nucleotide sequence ID" value="NZ_FNST01000002.1"/>
</dbReference>
<keyword evidence="9" id="KW-1185">Reference proteome</keyword>
<dbReference type="PRINTS" id="PR00171">
    <property type="entry name" value="SUGRTRNSPORT"/>
</dbReference>
<evidence type="ECO:0000259" key="7">
    <source>
        <dbReference type="PROSITE" id="PS50850"/>
    </source>
</evidence>
<keyword evidence="5 6" id="KW-0472">Membrane</keyword>
<feature type="transmembrane region" description="Helical" evidence="6">
    <location>
        <begin position="270"/>
        <end position="288"/>
    </location>
</feature>
<dbReference type="PANTHER" id="PTHR23511">
    <property type="entry name" value="SYNAPTIC VESICLE GLYCOPROTEIN 2"/>
    <property type="match status" value="1"/>
</dbReference>
<name>A0A1H4YS55_STRMJ</name>
<dbReference type="PANTHER" id="PTHR23511:SF34">
    <property type="entry name" value="SYNAPTIC VESICLE GLYCOPROTEIN 2"/>
    <property type="match status" value="1"/>
</dbReference>
<dbReference type="Gene3D" id="1.20.1250.20">
    <property type="entry name" value="MFS general substrate transporter like domains"/>
    <property type="match status" value="1"/>
</dbReference>
<feature type="transmembrane region" description="Helical" evidence="6">
    <location>
        <begin position="161"/>
        <end position="185"/>
    </location>
</feature>
<accession>A0A1H4YS55</accession>
<organism evidence="8 9">
    <name type="scientific">Streptomyces melanosporofaciens</name>
    <dbReference type="NCBI Taxonomy" id="67327"/>
    <lineage>
        <taxon>Bacteria</taxon>
        <taxon>Bacillati</taxon>
        <taxon>Actinomycetota</taxon>
        <taxon>Actinomycetes</taxon>
        <taxon>Kitasatosporales</taxon>
        <taxon>Streptomycetaceae</taxon>
        <taxon>Streptomyces</taxon>
        <taxon>Streptomyces violaceusniger group</taxon>
    </lineage>
</organism>
<keyword evidence="4 6" id="KW-1133">Transmembrane helix</keyword>
<dbReference type="Proteomes" id="UP000198609">
    <property type="component" value="Unassembled WGS sequence"/>
</dbReference>
<dbReference type="PROSITE" id="PS50850">
    <property type="entry name" value="MFS"/>
    <property type="match status" value="1"/>
</dbReference>
<dbReference type="AlphaFoldDB" id="A0A1H4YS55"/>
<dbReference type="InterPro" id="IPR005828">
    <property type="entry name" value="MFS_sugar_transport-like"/>
</dbReference>
<feature type="transmembrane region" description="Helical" evidence="6">
    <location>
        <begin position="332"/>
        <end position="351"/>
    </location>
</feature>
<evidence type="ECO:0000256" key="3">
    <source>
        <dbReference type="ARBA" id="ARBA00022692"/>
    </source>
</evidence>
<feature type="transmembrane region" description="Helical" evidence="6">
    <location>
        <begin position="308"/>
        <end position="325"/>
    </location>
</feature>
<feature type="transmembrane region" description="Helical" evidence="6">
    <location>
        <begin position="103"/>
        <end position="121"/>
    </location>
</feature>
<feature type="transmembrane region" description="Helical" evidence="6">
    <location>
        <begin position="394"/>
        <end position="416"/>
    </location>
</feature>
<evidence type="ECO:0000256" key="5">
    <source>
        <dbReference type="ARBA" id="ARBA00023136"/>
    </source>
</evidence>
<feature type="transmembrane region" description="Helical" evidence="6">
    <location>
        <begin position="363"/>
        <end position="382"/>
    </location>
</feature>
<dbReference type="GO" id="GO:0005886">
    <property type="term" value="C:plasma membrane"/>
    <property type="evidence" value="ECO:0007669"/>
    <property type="project" value="UniProtKB-SubCell"/>
</dbReference>
<evidence type="ECO:0000313" key="9">
    <source>
        <dbReference type="Proteomes" id="UP000198609"/>
    </source>
</evidence>
<sequence length="457" mass="48230">MAVHTEAADARTAWDRDAAPVPGTTSKEPLTGFHIRVTATTFGANFSDGYALGVIGAVLPALGTDMHLSGMWQGLLGASALIGLFFGSILLGRVADVIGRQKLYLYNFVLIAVASAAQFWAHSPLVLFLLRLAIGFGLGADYAVGPTLLSEFVPSRLRGVLLGSLTVLWTVGYVLANVLGTYIPINGTSAYWLLASGAVPAVLVLLLRIGIPESPSWLAARGRAAEAAKIRRTYLGQSEATAADAQAAAAKQPPAARYRELFAPGQATKTWFGVVFYSAQVLPYFAIYTFMPQILATLRISGADTQNLVLNLALLLGGVIGLWPVQRLGRRPFTIGTFTILTLCLAAMAVLSGASSGALMVPFLIYTFVMAGASTITQVYPAELFPTALRGSGVGFLNGTSRVASAIGTFVLPVSLSHFGAGWSMGWMALVLLLGTVVSLAWAPETRDTLTAEDLHH</sequence>
<dbReference type="CDD" id="cd17316">
    <property type="entry name" value="MFS_SV2_like"/>
    <property type="match status" value="1"/>
</dbReference>
<comment type="subcellular location">
    <subcellularLocation>
        <location evidence="1">Cell membrane</location>
        <topology evidence="1">Multi-pass membrane protein</topology>
    </subcellularLocation>
</comment>
<dbReference type="InterPro" id="IPR003663">
    <property type="entry name" value="Sugar/inositol_transpt"/>
</dbReference>
<evidence type="ECO:0000256" key="6">
    <source>
        <dbReference type="SAM" id="Phobius"/>
    </source>
</evidence>
<dbReference type="Pfam" id="PF00083">
    <property type="entry name" value="Sugar_tr"/>
    <property type="match status" value="1"/>
</dbReference>
<dbReference type="SUPFAM" id="SSF103473">
    <property type="entry name" value="MFS general substrate transporter"/>
    <property type="match status" value="1"/>
</dbReference>
<feature type="transmembrane region" description="Helical" evidence="6">
    <location>
        <begin position="127"/>
        <end position="149"/>
    </location>
</feature>
<proteinExistence type="predicted"/>
<dbReference type="InterPro" id="IPR020846">
    <property type="entry name" value="MFS_dom"/>
</dbReference>
<evidence type="ECO:0000256" key="4">
    <source>
        <dbReference type="ARBA" id="ARBA00022989"/>
    </source>
</evidence>
<reference evidence="9" key="1">
    <citation type="submission" date="2016-10" db="EMBL/GenBank/DDBJ databases">
        <authorList>
            <person name="Varghese N."/>
            <person name="Submissions S."/>
        </authorList>
    </citation>
    <scope>NUCLEOTIDE SEQUENCE [LARGE SCALE GENOMIC DNA]</scope>
    <source>
        <strain evidence="9">DSM 40318</strain>
    </source>
</reference>
<keyword evidence="2" id="KW-0813">Transport</keyword>
<feature type="transmembrane region" description="Helical" evidence="6">
    <location>
        <begin position="71"/>
        <end position="91"/>
    </location>
</feature>
<evidence type="ECO:0000313" key="8">
    <source>
        <dbReference type="EMBL" id="SED20866.1"/>
    </source>
</evidence>
<feature type="domain" description="Major facilitator superfamily (MFS) profile" evidence="7">
    <location>
        <begin position="37"/>
        <end position="447"/>
    </location>
</feature>
<dbReference type="InterPro" id="IPR036259">
    <property type="entry name" value="MFS_trans_sf"/>
</dbReference>
<dbReference type="GO" id="GO:0022857">
    <property type="term" value="F:transmembrane transporter activity"/>
    <property type="evidence" value="ECO:0007669"/>
    <property type="project" value="InterPro"/>
</dbReference>
<protein>
    <submittedName>
        <fullName evidence="8">MFS transporter, putative metabolite transport protein</fullName>
    </submittedName>
</protein>
<gene>
    <name evidence="8" type="ORF">SAMN04490356_7432</name>
</gene>
<feature type="transmembrane region" description="Helical" evidence="6">
    <location>
        <begin position="422"/>
        <end position="443"/>
    </location>
</feature>
<dbReference type="EMBL" id="FNST01000002">
    <property type="protein sequence ID" value="SED20866.1"/>
    <property type="molecule type" value="Genomic_DNA"/>
</dbReference>
<feature type="transmembrane region" description="Helical" evidence="6">
    <location>
        <begin position="191"/>
        <end position="211"/>
    </location>
</feature>